<sequence>MTATRLAAWAALGFMVAGEAQAQQTPPTTVVQADPAAVTALANAIQQALAALPANASKADIEAAIAFQVSQSGQPNAVVLAALNQVASQSPKFAGSVKGYAQKVARGEGEAGTGALAQRQSLSTQSLGAGPSGGGGGTSDYSRRP</sequence>
<evidence type="ECO:0000256" key="1">
    <source>
        <dbReference type="SAM" id="MobiDB-lite"/>
    </source>
</evidence>
<feature type="chain" id="PRO_5030636331" evidence="2">
    <location>
        <begin position="23"/>
        <end position="145"/>
    </location>
</feature>
<evidence type="ECO:0000313" key="3">
    <source>
        <dbReference type="EMBL" id="NNG52458.1"/>
    </source>
</evidence>
<comment type="caution">
    <text evidence="4">The sequence shown here is derived from an EMBL/GenBank/DDBJ whole genome shotgun (WGS) entry which is preliminary data.</text>
</comment>
<feature type="region of interest" description="Disordered" evidence="1">
    <location>
        <begin position="110"/>
        <end position="145"/>
    </location>
</feature>
<evidence type="ECO:0000313" key="5">
    <source>
        <dbReference type="Proteomes" id="UP000531581"/>
    </source>
</evidence>
<gene>
    <name evidence="3" type="ORF">HKX05_03740</name>
    <name evidence="4" type="ORF">HLV41_14215</name>
</gene>
<keyword evidence="6" id="KW-1185">Reference proteome</keyword>
<dbReference type="Proteomes" id="UP000531581">
    <property type="component" value="Unassembled WGS sequence"/>
</dbReference>
<dbReference type="EMBL" id="JABEOV010000005">
    <property type="protein sequence ID" value="NNG52458.1"/>
    <property type="molecule type" value="Genomic_DNA"/>
</dbReference>
<evidence type="ECO:0000313" key="4">
    <source>
        <dbReference type="EMBL" id="NVP32204.1"/>
    </source>
</evidence>
<feature type="signal peptide" evidence="2">
    <location>
        <begin position="1"/>
        <end position="22"/>
    </location>
</feature>
<evidence type="ECO:0000256" key="2">
    <source>
        <dbReference type="SAM" id="SignalP"/>
    </source>
</evidence>
<reference evidence="5 6" key="1">
    <citation type="submission" date="2020-05" db="EMBL/GenBank/DDBJ databases">
        <title>Draft Genome Sequences of Sphingomonas sp. Isolated from the International Space Station.</title>
        <authorList>
            <person name="Bijlani S."/>
            <person name="Singh N.K."/>
            <person name="Mason C.E."/>
            <person name="Wang C.C."/>
            <person name="Venkateswaran K."/>
        </authorList>
    </citation>
    <scope>NUCLEOTIDE SEQUENCE [LARGE SCALE GENOMIC DNA]</scope>
    <source>
        <strain evidence="3 6">IIF7SW-B5</strain>
        <strain evidence="4">ISS-IIF7SWP</strain>
    </source>
</reference>
<dbReference type="GeneID" id="78484866"/>
<dbReference type="Proteomes" id="UP000557656">
    <property type="component" value="Unassembled WGS sequence"/>
</dbReference>
<accession>A0A7Y7URP8</accession>
<dbReference type="EMBL" id="JABYQV010000012">
    <property type="protein sequence ID" value="NVP32204.1"/>
    <property type="molecule type" value="Genomic_DNA"/>
</dbReference>
<proteinExistence type="predicted"/>
<keyword evidence="2" id="KW-0732">Signal</keyword>
<name>A0A7Y7URP8_9SPHN</name>
<dbReference type="AlphaFoldDB" id="A0A7Y7URP8"/>
<protein>
    <submittedName>
        <fullName evidence="4">Uncharacterized protein</fullName>
    </submittedName>
</protein>
<feature type="compositionally biased region" description="Polar residues" evidence="1">
    <location>
        <begin position="118"/>
        <end position="127"/>
    </location>
</feature>
<evidence type="ECO:0000313" key="6">
    <source>
        <dbReference type="Proteomes" id="UP000557656"/>
    </source>
</evidence>
<organism evidence="4 5">
    <name type="scientific">Sphingomonas sanguinis</name>
    <dbReference type="NCBI Taxonomy" id="33051"/>
    <lineage>
        <taxon>Bacteria</taxon>
        <taxon>Pseudomonadati</taxon>
        <taxon>Pseudomonadota</taxon>
        <taxon>Alphaproteobacteria</taxon>
        <taxon>Sphingomonadales</taxon>
        <taxon>Sphingomonadaceae</taxon>
        <taxon>Sphingomonas</taxon>
    </lineage>
</organism>
<dbReference type="RefSeq" id="WP_082794874.1">
    <property type="nucleotide sequence ID" value="NZ_DASCOA010000304.1"/>
</dbReference>